<reference evidence="2" key="1">
    <citation type="submission" date="2020-05" db="EMBL/GenBank/DDBJ databases">
        <authorList>
            <person name="Chiriac C."/>
            <person name="Salcher M."/>
            <person name="Ghai R."/>
            <person name="Kavagutti S V."/>
        </authorList>
    </citation>
    <scope>NUCLEOTIDE SEQUENCE</scope>
</reference>
<name>A0A6J6MCF3_9ZZZZ</name>
<proteinExistence type="predicted"/>
<sequence>MASHNKTAESFPPENNSTGDSHPDTTSLMMVIASASKRSRCDLLAKISNSFCDVTALMWGSLLFFDF</sequence>
<feature type="region of interest" description="Disordered" evidence="1">
    <location>
        <begin position="1"/>
        <end position="25"/>
    </location>
</feature>
<evidence type="ECO:0000256" key="1">
    <source>
        <dbReference type="SAM" id="MobiDB-lite"/>
    </source>
</evidence>
<organism evidence="2">
    <name type="scientific">freshwater metagenome</name>
    <dbReference type="NCBI Taxonomy" id="449393"/>
    <lineage>
        <taxon>unclassified sequences</taxon>
        <taxon>metagenomes</taxon>
        <taxon>ecological metagenomes</taxon>
    </lineage>
</organism>
<evidence type="ECO:0000313" key="2">
    <source>
        <dbReference type="EMBL" id="CAB4670193.1"/>
    </source>
</evidence>
<dbReference type="EMBL" id="CAEZXA010000026">
    <property type="protein sequence ID" value="CAB4670193.1"/>
    <property type="molecule type" value="Genomic_DNA"/>
</dbReference>
<accession>A0A6J6MCF3</accession>
<protein>
    <submittedName>
        <fullName evidence="2">Unannotated protein</fullName>
    </submittedName>
</protein>
<gene>
    <name evidence="2" type="ORF">UFOPK2334_00477</name>
</gene>
<dbReference type="AlphaFoldDB" id="A0A6J6MCF3"/>
<feature type="compositionally biased region" description="Polar residues" evidence="1">
    <location>
        <begin position="13"/>
        <end position="25"/>
    </location>
</feature>